<dbReference type="GO" id="GO:0008137">
    <property type="term" value="F:NADH dehydrogenase (ubiquinone) activity"/>
    <property type="evidence" value="ECO:0007669"/>
    <property type="project" value="InterPro"/>
</dbReference>
<evidence type="ECO:0000256" key="2">
    <source>
        <dbReference type="ARBA" id="ARBA00022448"/>
    </source>
</evidence>
<evidence type="ECO:0000256" key="5">
    <source>
        <dbReference type="ARBA" id="ARBA00023027"/>
    </source>
</evidence>
<dbReference type="NCBIfam" id="NF005012">
    <property type="entry name" value="PRK06411.1"/>
    <property type="match status" value="1"/>
</dbReference>
<dbReference type="HAMAP" id="MF_01356">
    <property type="entry name" value="NDH1_NuoB"/>
    <property type="match status" value="1"/>
</dbReference>
<feature type="binding site" evidence="6">
    <location>
        <position position="62"/>
    </location>
    <ligand>
        <name>[4Fe-4S] cluster</name>
        <dbReference type="ChEBI" id="CHEBI:49883"/>
    </ligand>
</feature>
<keyword evidence="6 7" id="KW-0411">Iron-sulfur</keyword>
<dbReference type="NCBIfam" id="TIGR01957">
    <property type="entry name" value="nuoB_fam"/>
    <property type="match status" value="1"/>
</dbReference>
<accession>A0A1I0MJD9</accession>
<dbReference type="GO" id="GO:0050136">
    <property type="term" value="F:NADH dehydrogenase (quinone) (non-electrogenic) activity"/>
    <property type="evidence" value="ECO:0007669"/>
    <property type="project" value="UniProtKB-UniRule"/>
</dbReference>
<keyword evidence="6" id="KW-1003">Cell membrane</keyword>
<dbReference type="NCBIfam" id="NF011391">
    <property type="entry name" value="PRK14816.1"/>
    <property type="match status" value="1"/>
</dbReference>
<evidence type="ECO:0000256" key="4">
    <source>
        <dbReference type="ARBA" id="ARBA00022967"/>
    </source>
</evidence>
<dbReference type="GO" id="GO:0051539">
    <property type="term" value="F:4 iron, 4 sulfur cluster binding"/>
    <property type="evidence" value="ECO:0007669"/>
    <property type="project" value="UniProtKB-KW"/>
</dbReference>
<sequence length="255" mass="28677">MEVRKPRIKSIPYEEWNDNASLEKIIEELHEGGVNVVTGSLDQLINWGRSNSLWSLTFATSCCGIEFMACGCARYDFARFGFEVTRNSPRQADLIMCAGTITHKMAPALKRLYDEMAEPKYVIAVGGCAISGGPFKSSYHVVKGIEEIVPVDVFIPGCPPRPEAIMYGMMQLQRKVKIEKFFGGANHKQTQEERELGVSNEELTFRYKLGDHRREPIVVTDVPQDFVDEMKTASEQVRPEVNPAPTEVKVEEDKA</sequence>
<organism evidence="10 11">
    <name type="scientific">Prevotella aff. ruminicola Tc2-24</name>
    <dbReference type="NCBI Taxonomy" id="81582"/>
    <lineage>
        <taxon>Bacteria</taxon>
        <taxon>Pseudomonadati</taxon>
        <taxon>Bacteroidota</taxon>
        <taxon>Bacteroidia</taxon>
        <taxon>Bacteroidales</taxon>
        <taxon>Prevotellaceae</taxon>
        <taxon>Prevotella</taxon>
    </lineage>
</organism>
<feature type="binding site" evidence="6">
    <location>
        <position position="128"/>
    </location>
    <ligand>
        <name>[4Fe-4S] cluster</name>
        <dbReference type="ChEBI" id="CHEBI:49883"/>
    </ligand>
</feature>
<dbReference type="GO" id="GO:0015990">
    <property type="term" value="P:electron transport coupled proton transport"/>
    <property type="evidence" value="ECO:0007669"/>
    <property type="project" value="TreeGrafter"/>
</dbReference>
<reference evidence="10 11" key="1">
    <citation type="submission" date="2016-10" db="EMBL/GenBank/DDBJ databases">
        <authorList>
            <person name="de Groot N.N."/>
        </authorList>
    </citation>
    <scope>NUCLEOTIDE SEQUENCE [LARGE SCALE GENOMIC DNA]</scope>
    <source>
        <strain evidence="10 11">TC2-24</strain>
    </source>
</reference>
<evidence type="ECO:0000256" key="6">
    <source>
        <dbReference type="HAMAP-Rule" id="MF_01356"/>
    </source>
</evidence>
<dbReference type="FunFam" id="3.40.50.12280:FF:000002">
    <property type="entry name" value="NADH-quinone oxidoreductase subunit B"/>
    <property type="match status" value="1"/>
</dbReference>
<comment type="cofactor">
    <cofactor evidence="6">
        <name>[4Fe-4S] cluster</name>
        <dbReference type="ChEBI" id="CHEBI:49883"/>
    </cofactor>
    <text evidence="6">Binds 1 [4Fe-4S] cluster.</text>
</comment>
<keyword evidence="3 6" id="KW-0874">Quinone</keyword>
<keyword evidence="6 7" id="KW-0004">4Fe-4S</keyword>
<keyword evidence="6 7" id="KW-0479">Metal-binding</keyword>
<keyword evidence="11" id="KW-1185">Reference proteome</keyword>
<feature type="binding site" evidence="6">
    <location>
        <position position="158"/>
    </location>
    <ligand>
        <name>[4Fe-4S] cluster</name>
        <dbReference type="ChEBI" id="CHEBI:49883"/>
    </ligand>
</feature>
<comment type="similarity">
    <text evidence="1 6 7">Belongs to the complex I 20 kDa subunit family.</text>
</comment>
<dbReference type="RefSeq" id="WP_256218919.1">
    <property type="nucleotide sequence ID" value="NZ_FOIQ01000001.1"/>
</dbReference>
<dbReference type="GO" id="GO:0005506">
    <property type="term" value="F:iron ion binding"/>
    <property type="evidence" value="ECO:0007669"/>
    <property type="project" value="UniProtKB-UniRule"/>
</dbReference>
<comment type="catalytic activity">
    <reaction evidence="6">
        <text>a quinone + NADH + 5 H(+)(in) = a quinol + NAD(+) + 4 H(+)(out)</text>
        <dbReference type="Rhea" id="RHEA:57888"/>
        <dbReference type="ChEBI" id="CHEBI:15378"/>
        <dbReference type="ChEBI" id="CHEBI:24646"/>
        <dbReference type="ChEBI" id="CHEBI:57540"/>
        <dbReference type="ChEBI" id="CHEBI:57945"/>
        <dbReference type="ChEBI" id="CHEBI:132124"/>
    </reaction>
</comment>
<protein>
    <recommendedName>
        <fullName evidence="6">NADH-quinone oxidoreductase subunit B</fullName>
        <ecNumber evidence="6">7.1.1.-</ecNumber>
    </recommendedName>
    <alternativeName>
        <fullName evidence="6">NADH dehydrogenase I subunit B</fullName>
    </alternativeName>
    <alternativeName>
        <fullName evidence="6">NDH-1 subunit B</fullName>
    </alternativeName>
</protein>
<dbReference type="Proteomes" id="UP000199373">
    <property type="component" value="Unassembled WGS sequence"/>
</dbReference>
<comment type="subcellular location">
    <subcellularLocation>
        <location evidence="6">Cell membrane</location>
        <topology evidence="6">Peripheral membrane protein</topology>
        <orientation evidence="6">Cytoplasmic side</orientation>
    </subcellularLocation>
</comment>
<feature type="domain" description="NADH:ubiquinone oxidoreductase-like 20kDa subunit" evidence="9">
    <location>
        <begin position="62"/>
        <end position="172"/>
    </location>
</feature>
<evidence type="ECO:0000256" key="3">
    <source>
        <dbReference type="ARBA" id="ARBA00022719"/>
    </source>
</evidence>
<dbReference type="GO" id="GO:0048038">
    <property type="term" value="F:quinone binding"/>
    <property type="evidence" value="ECO:0007669"/>
    <property type="project" value="UniProtKB-KW"/>
</dbReference>
<proteinExistence type="inferred from homology"/>
<evidence type="ECO:0000256" key="7">
    <source>
        <dbReference type="RuleBase" id="RU004464"/>
    </source>
</evidence>
<dbReference type="InterPro" id="IPR006137">
    <property type="entry name" value="NADH_UbQ_OxRdtase-like_20kDa"/>
</dbReference>
<dbReference type="EC" id="7.1.1.-" evidence="6"/>
<comment type="function">
    <text evidence="6">NDH-1 shuttles electrons from NADH, via FMN and iron-sulfur (Fe-S) centers, to quinones in the respiratory chain. The immediate electron acceptor for the enzyme in this species is believed to be a menaquinone. Couples the redox reaction to proton translocation (for every two electrons transferred, four hydrogen ions are translocated across the cytoplasmic membrane), and thus conserves the redox energy in a proton gradient.</text>
</comment>
<dbReference type="EMBL" id="FOIQ01000001">
    <property type="protein sequence ID" value="SEV88403.1"/>
    <property type="molecule type" value="Genomic_DNA"/>
</dbReference>
<keyword evidence="4 6" id="KW-1278">Translocase</keyword>
<dbReference type="SUPFAM" id="SSF56770">
    <property type="entry name" value="HydA/Nqo6-like"/>
    <property type="match status" value="1"/>
</dbReference>
<evidence type="ECO:0000256" key="1">
    <source>
        <dbReference type="ARBA" id="ARBA00009173"/>
    </source>
</evidence>
<dbReference type="Pfam" id="PF01058">
    <property type="entry name" value="Oxidored_q6"/>
    <property type="match status" value="1"/>
</dbReference>
<keyword evidence="5 6" id="KW-0520">NAD</keyword>
<dbReference type="GO" id="GO:0009060">
    <property type="term" value="P:aerobic respiration"/>
    <property type="evidence" value="ECO:0007669"/>
    <property type="project" value="TreeGrafter"/>
</dbReference>
<name>A0A1I0MJD9_9BACT</name>
<dbReference type="PANTHER" id="PTHR11995:SF14">
    <property type="entry name" value="NADH DEHYDROGENASE [UBIQUINONE] IRON-SULFUR PROTEIN 7, MITOCHONDRIAL"/>
    <property type="match status" value="1"/>
</dbReference>
<gene>
    <name evidence="6" type="primary">nuoB</name>
    <name evidence="10" type="ORF">SAMN04487850_0714</name>
</gene>
<feature type="binding site" evidence="6">
    <location>
        <position position="63"/>
    </location>
    <ligand>
        <name>[4Fe-4S] cluster</name>
        <dbReference type="ChEBI" id="CHEBI:49883"/>
    </ligand>
</feature>
<evidence type="ECO:0000259" key="9">
    <source>
        <dbReference type="Pfam" id="PF01058"/>
    </source>
</evidence>
<dbReference type="GO" id="GO:0045271">
    <property type="term" value="C:respiratory chain complex I"/>
    <property type="evidence" value="ECO:0007669"/>
    <property type="project" value="TreeGrafter"/>
</dbReference>
<dbReference type="Gene3D" id="3.40.50.12280">
    <property type="match status" value="1"/>
</dbReference>
<evidence type="ECO:0000313" key="10">
    <source>
        <dbReference type="EMBL" id="SEV88403.1"/>
    </source>
</evidence>
<keyword evidence="2 6" id="KW-0813">Transport</keyword>
<evidence type="ECO:0000313" key="11">
    <source>
        <dbReference type="Proteomes" id="UP000199373"/>
    </source>
</evidence>
<keyword evidence="6 7" id="KW-0408">Iron</keyword>
<dbReference type="AlphaFoldDB" id="A0A1I0MJD9"/>
<dbReference type="InterPro" id="IPR006138">
    <property type="entry name" value="NADH_UQ_OxRdtase_20Kd_su"/>
</dbReference>
<dbReference type="GO" id="GO:0005886">
    <property type="term" value="C:plasma membrane"/>
    <property type="evidence" value="ECO:0007669"/>
    <property type="project" value="UniProtKB-SubCell"/>
</dbReference>
<feature type="region of interest" description="Disordered" evidence="8">
    <location>
        <begin position="232"/>
        <end position="255"/>
    </location>
</feature>
<keyword evidence="6" id="KW-0472">Membrane</keyword>
<dbReference type="PANTHER" id="PTHR11995">
    <property type="entry name" value="NADH DEHYDROGENASE"/>
    <property type="match status" value="1"/>
</dbReference>
<evidence type="ECO:0000256" key="8">
    <source>
        <dbReference type="SAM" id="MobiDB-lite"/>
    </source>
</evidence>
<comment type="subunit">
    <text evidence="6">NDH-1 is composed of 14 different subunits. Subunits NuoB, C, D, E, F, and G constitute the peripheral sector of the complex.</text>
</comment>